<comment type="caution">
    <text evidence="2">The sequence shown here is derived from an EMBL/GenBank/DDBJ whole genome shotgun (WGS) entry which is preliminary data.</text>
</comment>
<dbReference type="Pfam" id="PF13480">
    <property type="entry name" value="Acetyltransf_6"/>
    <property type="match status" value="1"/>
</dbReference>
<dbReference type="EMBL" id="JARXVE010000004">
    <property type="protein sequence ID" value="MDH6196230.1"/>
    <property type="molecule type" value="Genomic_DNA"/>
</dbReference>
<evidence type="ECO:0000313" key="3">
    <source>
        <dbReference type="Proteomes" id="UP001160130"/>
    </source>
</evidence>
<protein>
    <submittedName>
        <fullName evidence="2">CelD/BcsL family acetyltransferase involved in cellulose biosynthesis</fullName>
    </submittedName>
</protein>
<organism evidence="2 3">
    <name type="scientific">Mycolicibacterium frederiksbergense</name>
    <dbReference type="NCBI Taxonomy" id="117567"/>
    <lineage>
        <taxon>Bacteria</taxon>
        <taxon>Bacillati</taxon>
        <taxon>Actinomycetota</taxon>
        <taxon>Actinomycetes</taxon>
        <taxon>Mycobacteriales</taxon>
        <taxon>Mycobacteriaceae</taxon>
        <taxon>Mycolicibacterium</taxon>
    </lineage>
</organism>
<accession>A0ABT6KZW0</accession>
<sequence>MNASRLPGRIEGAAHDPGMPARVDSNLCIHHLDSVEDLERVRDEWDGFVEQSGSDIYFTVDWLQAWWSHYGRGRTFRGFIARNGGQMVGALPFSVQRVWAGPVPVRLAKFVGADSTLPVFTPAIAEGFEEPVVRVILESLFVDVDCDAVSLSPLSGLSPVAEVAELVVNDAFQLLRSDSPGKHTVFHLPPSFGDYLQGLSSSQRQIHRRYLRKLNSRHEISFRTITGVEAIAYFDRFAELHAAYWRQRGKLGHFGDWPAGTEFNRDLIARMASTGRARFYEVSGDSRVLAIEYCFVLGDRCYWRLPARDPDPELEELRLGRVSLAEMFRMLIETGHRMVEGGPGHYDYKLRLGAEEYSLRRIVIGGPSARARWRTAVLVRWADLLQLVYYRGWFLKVRPRLGLRPRPLKRSWIVTRL</sequence>
<dbReference type="SUPFAM" id="SSF55729">
    <property type="entry name" value="Acyl-CoA N-acyltransferases (Nat)"/>
    <property type="match status" value="1"/>
</dbReference>
<evidence type="ECO:0000259" key="1">
    <source>
        <dbReference type="Pfam" id="PF13480"/>
    </source>
</evidence>
<gene>
    <name evidence="2" type="ORF">M2272_002873</name>
</gene>
<reference evidence="2 3" key="1">
    <citation type="submission" date="2023-04" db="EMBL/GenBank/DDBJ databases">
        <title>Forest soil microbial communities from Buena Vista Peninsula, Colon Province, Panama.</title>
        <authorList>
            <person name="Bouskill N."/>
        </authorList>
    </citation>
    <scope>NUCLEOTIDE SEQUENCE [LARGE SCALE GENOMIC DNA]</scope>
    <source>
        <strain evidence="2 3">AC80</strain>
    </source>
</reference>
<evidence type="ECO:0000313" key="2">
    <source>
        <dbReference type="EMBL" id="MDH6196230.1"/>
    </source>
</evidence>
<dbReference type="InterPro" id="IPR038740">
    <property type="entry name" value="BioF2-like_GNAT_dom"/>
</dbReference>
<proteinExistence type="predicted"/>
<name>A0ABT6KZW0_9MYCO</name>
<feature type="domain" description="BioF2-like acetyltransferase" evidence="1">
    <location>
        <begin position="201"/>
        <end position="349"/>
    </location>
</feature>
<dbReference type="Gene3D" id="3.40.630.30">
    <property type="match status" value="1"/>
</dbReference>
<dbReference type="InterPro" id="IPR016181">
    <property type="entry name" value="Acyl_CoA_acyltransferase"/>
</dbReference>
<dbReference type="Proteomes" id="UP001160130">
    <property type="component" value="Unassembled WGS sequence"/>
</dbReference>
<keyword evidence="3" id="KW-1185">Reference proteome</keyword>